<feature type="domain" description="HTH lysR-type" evidence="5">
    <location>
        <begin position="5"/>
        <end position="62"/>
    </location>
</feature>
<comment type="similarity">
    <text evidence="1">Belongs to the LysR transcriptional regulatory family.</text>
</comment>
<dbReference type="SUPFAM" id="SSF46785">
    <property type="entry name" value="Winged helix' DNA-binding domain"/>
    <property type="match status" value="1"/>
</dbReference>
<keyword evidence="2" id="KW-0805">Transcription regulation</keyword>
<evidence type="ECO:0000259" key="5">
    <source>
        <dbReference type="PROSITE" id="PS50931"/>
    </source>
</evidence>
<reference evidence="6 7" key="1">
    <citation type="submission" date="2023-03" db="EMBL/GenBank/DDBJ databases">
        <title>YIM 133296 draft genome.</title>
        <authorList>
            <person name="Xiong L."/>
        </authorList>
    </citation>
    <scope>NUCLEOTIDE SEQUENCE [LARGE SCALE GENOMIC DNA]</scope>
    <source>
        <strain evidence="6 7">YIM 133296</strain>
    </source>
</reference>
<evidence type="ECO:0000313" key="6">
    <source>
        <dbReference type="EMBL" id="MDF8262986.1"/>
    </source>
</evidence>
<protein>
    <submittedName>
        <fullName evidence="6">LysR substrate-binding domain-containing protein</fullName>
    </submittedName>
</protein>
<dbReference type="EMBL" id="JAROAV010000008">
    <property type="protein sequence ID" value="MDF8262986.1"/>
    <property type="molecule type" value="Genomic_DNA"/>
</dbReference>
<dbReference type="SUPFAM" id="SSF53850">
    <property type="entry name" value="Periplasmic binding protein-like II"/>
    <property type="match status" value="1"/>
</dbReference>
<dbReference type="InterPro" id="IPR050176">
    <property type="entry name" value="LTTR"/>
</dbReference>
<name>A0ABT6C2X7_9MICO</name>
<dbReference type="PANTHER" id="PTHR30579:SF7">
    <property type="entry name" value="HTH-TYPE TRANSCRIPTIONAL REGULATOR LRHA-RELATED"/>
    <property type="match status" value="1"/>
</dbReference>
<keyword evidence="7" id="KW-1185">Reference proteome</keyword>
<dbReference type="PANTHER" id="PTHR30579">
    <property type="entry name" value="TRANSCRIPTIONAL REGULATOR"/>
    <property type="match status" value="1"/>
</dbReference>
<dbReference type="Pfam" id="PF00126">
    <property type="entry name" value="HTH_1"/>
    <property type="match status" value="1"/>
</dbReference>
<sequence>MSGTLDIAPLRSLVAVAAAGGFRRAAVTLHLTQSAVSQHVRRLEQTTGAPLVERVGRRTRFTPDGERLLVEARRILAAHDAALAQFETSRSDVLTIGAAQHAAEILLPEMMPVVRERLPEKEIRLRLDRTRTVQEMVESGAIDVAVLTALGAPPAAHRSRLHLRWYAAQGWERPAQAPLPLVVFDAPCFMRQPSFDTLTDAGVRWRIVAEAGDLSGAQSAARAGMGVLLLPTLGRPPEGLQAVASLPEPPDVHMAVRTGPHTPKVVADAVRGAVRRAMQG</sequence>
<keyword evidence="3" id="KW-0238">DNA-binding</keyword>
<evidence type="ECO:0000313" key="7">
    <source>
        <dbReference type="Proteomes" id="UP001528912"/>
    </source>
</evidence>
<evidence type="ECO:0000256" key="1">
    <source>
        <dbReference type="ARBA" id="ARBA00009437"/>
    </source>
</evidence>
<dbReference type="InterPro" id="IPR000847">
    <property type="entry name" value="LysR_HTH_N"/>
</dbReference>
<evidence type="ECO:0000256" key="3">
    <source>
        <dbReference type="ARBA" id="ARBA00023125"/>
    </source>
</evidence>
<dbReference type="Pfam" id="PF03466">
    <property type="entry name" value="LysR_substrate"/>
    <property type="match status" value="1"/>
</dbReference>
<dbReference type="PROSITE" id="PS50931">
    <property type="entry name" value="HTH_LYSR"/>
    <property type="match status" value="1"/>
</dbReference>
<evidence type="ECO:0000256" key="4">
    <source>
        <dbReference type="ARBA" id="ARBA00023163"/>
    </source>
</evidence>
<dbReference type="Gene3D" id="3.40.190.10">
    <property type="entry name" value="Periplasmic binding protein-like II"/>
    <property type="match status" value="2"/>
</dbReference>
<comment type="caution">
    <text evidence="6">The sequence shown here is derived from an EMBL/GenBank/DDBJ whole genome shotgun (WGS) entry which is preliminary data.</text>
</comment>
<dbReference type="InterPro" id="IPR036388">
    <property type="entry name" value="WH-like_DNA-bd_sf"/>
</dbReference>
<dbReference type="Proteomes" id="UP001528912">
    <property type="component" value="Unassembled WGS sequence"/>
</dbReference>
<dbReference type="RefSeq" id="WP_277190803.1">
    <property type="nucleotide sequence ID" value="NZ_JAROAV010000008.1"/>
</dbReference>
<organism evidence="6 7">
    <name type="scientific">Luteipulveratus flavus</name>
    <dbReference type="NCBI Taxonomy" id="3031728"/>
    <lineage>
        <taxon>Bacteria</taxon>
        <taxon>Bacillati</taxon>
        <taxon>Actinomycetota</taxon>
        <taxon>Actinomycetes</taxon>
        <taxon>Micrococcales</taxon>
        <taxon>Dermacoccaceae</taxon>
        <taxon>Luteipulveratus</taxon>
    </lineage>
</organism>
<gene>
    <name evidence="6" type="ORF">P4R38_01850</name>
</gene>
<accession>A0ABT6C2X7</accession>
<evidence type="ECO:0000256" key="2">
    <source>
        <dbReference type="ARBA" id="ARBA00023015"/>
    </source>
</evidence>
<dbReference type="Gene3D" id="1.10.10.10">
    <property type="entry name" value="Winged helix-like DNA-binding domain superfamily/Winged helix DNA-binding domain"/>
    <property type="match status" value="1"/>
</dbReference>
<dbReference type="InterPro" id="IPR036390">
    <property type="entry name" value="WH_DNA-bd_sf"/>
</dbReference>
<dbReference type="InterPro" id="IPR005119">
    <property type="entry name" value="LysR_subst-bd"/>
</dbReference>
<proteinExistence type="inferred from homology"/>
<dbReference type="PRINTS" id="PR00039">
    <property type="entry name" value="HTHLYSR"/>
</dbReference>
<keyword evidence="4" id="KW-0804">Transcription</keyword>